<dbReference type="AlphaFoldDB" id="A0A314KGU0"/>
<name>A0A314KGU0_NICAT</name>
<feature type="compositionally biased region" description="Basic and acidic residues" evidence="1">
    <location>
        <begin position="222"/>
        <end position="232"/>
    </location>
</feature>
<dbReference type="PANTHER" id="PTHR33233">
    <property type="entry name" value="ENDONUCLEASE/EXONUCLEASE/PHOSPHATASE"/>
    <property type="match status" value="1"/>
</dbReference>
<evidence type="ECO:0000313" key="3">
    <source>
        <dbReference type="EMBL" id="OIT28498.1"/>
    </source>
</evidence>
<feature type="region of interest" description="Disordered" evidence="1">
    <location>
        <begin position="333"/>
        <end position="352"/>
    </location>
</feature>
<keyword evidence="4" id="KW-1185">Reference proteome</keyword>
<proteinExistence type="predicted"/>
<evidence type="ECO:0000256" key="1">
    <source>
        <dbReference type="SAM" id="MobiDB-lite"/>
    </source>
</evidence>
<dbReference type="EMBL" id="MJEQ01002043">
    <property type="protein sequence ID" value="OIT28498.1"/>
    <property type="molecule type" value="Genomic_DNA"/>
</dbReference>
<organism evidence="3 4">
    <name type="scientific">Nicotiana attenuata</name>
    <name type="common">Coyote tobacco</name>
    <dbReference type="NCBI Taxonomy" id="49451"/>
    <lineage>
        <taxon>Eukaryota</taxon>
        <taxon>Viridiplantae</taxon>
        <taxon>Streptophyta</taxon>
        <taxon>Embryophyta</taxon>
        <taxon>Tracheophyta</taxon>
        <taxon>Spermatophyta</taxon>
        <taxon>Magnoliopsida</taxon>
        <taxon>eudicotyledons</taxon>
        <taxon>Gunneridae</taxon>
        <taxon>Pentapetalae</taxon>
        <taxon>asterids</taxon>
        <taxon>lamiids</taxon>
        <taxon>Solanales</taxon>
        <taxon>Solanaceae</taxon>
        <taxon>Nicotianoideae</taxon>
        <taxon>Nicotianeae</taxon>
        <taxon>Nicotiana</taxon>
    </lineage>
</organism>
<feature type="domain" description="DUF4283" evidence="2">
    <location>
        <begin position="104"/>
        <end position="186"/>
    </location>
</feature>
<protein>
    <recommendedName>
        <fullName evidence="2">DUF4283 domain-containing protein</fullName>
    </recommendedName>
</protein>
<dbReference type="Proteomes" id="UP000187609">
    <property type="component" value="Unassembled WGS sequence"/>
</dbReference>
<comment type="caution">
    <text evidence="3">The sequence shown here is derived from an EMBL/GenBank/DDBJ whole genome shotgun (WGS) entry which is preliminary data.</text>
</comment>
<dbReference type="STRING" id="49451.A0A314KGU0"/>
<gene>
    <name evidence="3" type="ORF">A4A49_19232</name>
</gene>
<feature type="region of interest" description="Disordered" evidence="1">
    <location>
        <begin position="216"/>
        <end position="266"/>
    </location>
</feature>
<accession>A0A314KGU0</accession>
<dbReference type="PANTHER" id="PTHR33233:SF14">
    <property type="entry name" value="ENDONUCLEASE_EXONUCLEASE_PHOSPHATASE"/>
    <property type="match status" value="1"/>
</dbReference>
<reference evidence="3" key="1">
    <citation type="submission" date="2016-11" db="EMBL/GenBank/DDBJ databases">
        <title>The genome of Nicotiana attenuata.</title>
        <authorList>
            <person name="Xu S."/>
            <person name="Brockmoeller T."/>
            <person name="Gaquerel E."/>
            <person name="Navarro A."/>
            <person name="Kuhl H."/>
            <person name="Gase K."/>
            <person name="Ling Z."/>
            <person name="Zhou W."/>
            <person name="Kreitzer C."/>
            <person name="Stanke M."/>
            <person name="Tang H."/>
            <person name="Lyons E."/>
            <person name="Pandey P."/>
            <person name="Pandey S.P."/>
            <person name="Timmermann B."/>
            <person name="Baldwin I.T."/>
        </authorList>
    </citation>
    <scope>NUCLEOTIDE SEQUENCE [LARGE SCALE GENOMIC DNA]</scope>
    <source>
        <strain evidence="3">UT</strain>
    </source>
</reference>
<evidence type="ECO:0000259" key="2">
    <source>
        <dbReference type="Pfam" id="PF14111"/>
    </source>
</evidence>
<dbReference type="InterPro" id="IPR025558">
    <property type="entry name" value="DUF4283"/>
</dbReference>
<evidence type="ECO:0000313" key="4">
    <source>
        <dbReference type="Proteomes" id="UP000187609"/>
    </source>
</evidence>
<sequence>MKGMGSAPTILHGQVRKESTAPVEFQALMVKTPTNPVQNETVTAITTRKLTFSAGLGAPQPTLTDVVQGNRSLQSGLKLNYYPPIIKDGIKIVRLNYTEVEEQNRKWRTSLIGYVIGGSPLFKEMLKFVYGVWQFVSTPHVLLHDEGYFIFKFDSDEDRDLVLRNGPYTFKNRPMILKQWELDFQMSKEATEQYPNLGHRTGECSAQAEMIQKTDLAPKGQAETKKQQGEQHKRGRKQVTKWVVKPNAAKKTQGKEARAEPSTNKATTIAVTRQEEDSEGTIQNENAEFQLAKTKGKQVQSPKVRTSLRDGFSDANIEAMLHQNRFSALRIHEKEDASQASKKGRVPLAQPL</sequence>
<dbReference type="Gramene" id="OIT28498">
    <property type="protein sequence ID" value="OIT28498"/>
    <property type="gene ID" value="A4A49_19232"/>
</dbReference>
<dbReference type="Pfam" id="PF14111">
    <property type="entry name" value="DUF4283"/>
    <property type="match status" value="1"/>
</dbReference>